<keyword evidence="5" id="KW-1185">Reference proteome</keyword>
<dbReference type="InterPro" id="IPR050498">
    <property type="entry name" value="Ycf3"/>
</dbReference>
<name>A0A285ZU22_9SPHI</name>
<feature type="chain" id="PRO_5012063635" evidence="3">
    <location>
        <begin position="20"/>
        <end position="360"/>
    </location>
</feature>
<gene>
    <name evidence="4" type="ORF">SAMN06297358_1031</name>
</gene>
<dbReference type="PANTHER" id="PTHR44858">
    <property type="entry name" value="TETRATRICOPEPTIDE REPEAT PROTEIN 6"/>
    <property type="match status" value="1"/>
</dbReference>
<dbReference type="GO" id="GO:0009279">
    <property type="term" value="C:cell outer membrane"/>
    <property type="evidence" value="ECO:0007669"/>
    <property type="project" value="TreeGrafter"/>
</dbReference>
<protein>
    <submittedName>
        <fullName evidence="4">Tetratricopeptide repeat-containing protein</fullName>
    </submittedName>
</protein>
<dbReference type="OrthoDB" id="739506at2"/>
<evidence type="ECO:0000313" key="4">
    <source>
        <dbReference type="EMBL" id="SOD13144.1"/>
    </source>
</evidence>
<keyword evidence="2" id="KW-0802">TPR repeat</keyword>
<dbReference type="SUPFAM" id="SSF48452">
    <property type="entry name" value="TPR-like"/>
    <property type="match status" value="1"/>
</dbReference>
<sequence>MKKLILSVGIMSLSAFAYAQKSEVAEAKKAWDLFQAMNSAQPLKKNLENLNKGIGHTDLAIAHEKTKNTVEPWALRASLASAVALLDTVSAENAAAKQKIAEEAIDKATELDKKGDQKDNIANAKINIANAIQSRAIRAYNKKDFATAFKIFTEITEKNPNDTSMYLNAGVAAKQSGNYAGAVKNFKKVVEFGVPDSKNLLLESINIELVNLKDTTAAMASIDQALTKFPDDPDFVGTQTDVYIVRGEIEKSQASLTKLIAKDPNKAIYHFLLGETYYKQALAVQAERQKIDAKKVKEYNAVTAKMTALIDKSLPHYKKSHELDPKAVHTLEALKQVYGFKNDTKSYEETKKLLDAIQKK</sequence>
<keyword evidence="3" id="KW-0732">Signal</keyword>
<proteinExistence type="predicted"/>
<evidence type="ECO:0000256" key="1">
    <source>
        <dbReference type="ARBA" id="ARBA00022737"/>
    </source>
</evidence>
<evidence type="ECO:0000256" key="2">
    <source>
        <dbReference type="ARBA" id="ARBA00022803"/>
    </source>
</evidence>
<dbReference type="Gene3D" id="1.25.40.10">
    <property type="entry name" value="Tetratricopeptide repeat domain"/>
    <property type="match status" value="2"/>
</dbReference>
<reference evidence="5" key="1">
    <citation type="submission" date="2017-09" db="EMBL/GenBank/DDBJ databases">
        <authorList>
            <person name="Varghese N."/>
            <person name="Submissions S."/>
        </authorList>
    </citation>
    <scope>NUCLEOTIDE SEQUENCE [LARGE SCALE GENOMIC DNA]</scope>
    <source>
        <strain evidence="5">CGMCC 1.12803</strain>
    </source>
</reference>
<dbReference type="PANTHER" id="PTHR44858:SF1">
    <property type="entry name" value="UDP-N-ACETYLGLUCOSAMINE--PEPTIDE N-ACETYLGLUCOSAMINYLTRANSFERASE SPINDLY-RELATED"/>
    <property type="match status" value="1"/>
</dbReference>
<dbReference type="RefSeq" id="WP_097129391.1">
    <property type="nucleotide sequence ID" value="NZ_OCMT01000001.1"/>
</dbReference>
<evidence type="ECO:0000313" key="5">
    <source>
        <dbReference type="Proteomes" id="UP000219281"/>
    </source>
</evidence>
<keyword evidence="1" id="KW-0677">Repeat</keyword>
<evidence type="ECO:0000256" key="3">
    <source>
        <dbReference type="SAM" id="SignalP"/>
    </source>
</evidence>
<accession>A0A285ZU22</accession>
<dbReference type="InterPro" id="IPR011990">
    <property type="entry name" value="TPR-like_helical_dom_sf"/>
</dbReference>
<dbReference type="EMBL" id="OCMT01000001">
    <property type="protein sequence ID" value="SOD13144.1"/>
    <property type="molecule type" value="Genomic_DNA"/>
</dbReference>
<feature type="signal peptide" evidence="3">
    <location>
        <begin position="1"/>
        <end position="19"/>
    </location>
</feature>
<dbReference type="GO" id="GO:0046813">
    <property type="term" value="P:receptor-mediated virion attachment to host cell"/>
    <property type="evidence" value="ECO:0007669"/>
    <property type="project" value="TreeGrafter"/>
</dbReference>
<dbReference type="Proteomes" id="UP000219281">
    <property type="component" value="Unassembled WGS sequence"/>
</dbReference>
<organism evidence="4 5">
    <name type="scientific">Pedobacter xixiisoli</name>
    <dbReference type="NCBI Taxonomy" id="1476464"/>
    <lineage>
        <taxon>Bacteria</taxon>
        <taxon>Pseudomonadati</taxon>
        <taxon>Bacteroidota</taxon>
        <taxon>Sphingobacteriia</taxon>
        <taxon>Sphingobacteriales</taxon>
        <taxon>Sphingobacteriaceae</taxon>
        <taxon>Pedobacter</taxon>
    </lineage>
</organism>
<dbReference type="AlphaFoldDB" id="A0A285ZU22"/>